<dbReference type="GO" id="GO:0004672">
    <property type="term" value="F:protein kinase activity"/>
    <property type="evidence" value="ECO:0007669"/>
    <property type="project" value="InterPro"/>
</dbReference>
<dbReference type="GO" id="GO:0005524">
    <property type="term" value="F:ATP binding"/>
    <property type="evidence" value="ECO:0007669"/>
    <property type="project" value="UniProtKB-UniRule"/>
</dbReference>
<dbReference type="EMBL" id="JWZX01000108">
    <property type="protein sequence ID" value="KOO53699.1"/>
    <property type="molecule type" value="Genomic_DNA"/>
</dbReference>
<feature type="compositionally biased region" description="Basic and acidic residues" evidence="4">
    <location>
        <begin position="399"/>
        <end position="463"/>
    </location>
</feature>
<feature type="domain" description="Protein kinase" evidence="5">
    <location>
        <begin position="26"/>
        <end position="312"/>
    </location>
</feature>
<dbReference type="PANTHER" id="PTHR24347">
    <property type="entry name" value="SERINE/THREONINE-PROTEIN KINASE"/>
    <property type="match status" value="1"/>
</dbReference>
<evidence type="ECO:0000256" key="2">
    <source>
        <dbReference type="ARBA" id="ARBA00022840"/>
    </source>
</evidence>
<dbReference type="Pfam" id="PF00069">
    <property type="entry name" value="Pkinase"/>
    <property type="match status" value="1"/>
</dbReference>
<name>A0A0M0LRM2_9EUKA</name>
<dbReference type="PROSITE" id="PS00107">
    <property type="entry name" value="PROTEIN_KINASE_ATP"/>
    <property type="match status" value="1"/>
</dbReference>
<dbReference type="Gene3D" id="1.10.510.10">
    <property type="entry name" value="Transferase(Phosphotransferase) domain 1"/>
    <property type="match status" value="1"/>
</dbReference>
<dbReference type="Proteomes" id="UP000037460">
    <property type="component" value="Unassembled WGS sequence"/>
</dbReference>
<evidence type="ECO:0000313" key="6">
    <source>
        <dbReference type="EMBL" id="KOO53699.1"/>
    </source>
</evidence>
<dbReference type="AlphaFoldDB" id="A0A0M0LRM2"/>
<organism evidence="6 7">
    <name type="scientific">Chrysochromulina tobinii</name>
    <dbReference type="NCBI Taxonomy" id="1460289"/>
    <lineage>
        <taxon>Eukaryota</taxon>
        <taxon>Haptista</taxon>
        <taxon>Haptophyta</taxon>
        <taxon>Prymnesiophyceae</taxon>
        <taxon>Prymnesiales</taxon>
        <taxon>Chrysochromulinaceae</taxon>
        <taxon>Chrysochromulina</taxon>
    </lineage>
</organism>
<keyword evidence="6" id="KW-0418">Kinase</keyword>
<dbReference type="InterPro" id="IPR011009">
    <property type="entry name" value="Kinase-like_dom_sf"/>
</dbReference>
<evidence type="ECO:0000259" key="5">
    <source>
        <dbReference type="PROSITE" id="PS50011"/>
    </source>
</evidence>
<dbReference type="InterPro" id="IPR017441">
    <property type="entry name" value="Protein_kinase_ATP_BS"/>
</dbReference>
<keyword evidence="1 3" id="KW-0547">Nucleotide-binding</keyword>
<dbReference type="SUPFAM" id="SSF56112">
    <property type="entry name" value="Protein kinase-like (PK-like)"/>
    <property type="match status" value="1"/>
</dbReference>
<protein>
    <submittedName>
        <fullName evidence="6">Myosin light chain kinase</fullName>
    </submittedName>
</protein>
<feature type="region of interest" description="Disordered" evidence="4">
    <location>
        <begin position="364"/>
        <end position="463"/>
    </location>
</feature>
<dbReference type="InterPro" id="IPR000719">
    <property type="entry name" value="Prot_kinase_dom"/>
</dbReference>
<dbReference type="InterPro" id="IPR008271">
    <property type="entry name" value="Ser/Thr_kinase_AS"/>
</dbReference>
<keyword evidence="2 3" id="KW-0067">ATP-binding</keyword>
<sequence length="593" mass="64719">MSSPDPLTASLKELCDTSAADISTLYSVHDVLGEGRFSRVYAAVDERNGQVLALKELDMSAIAEDEEAFDMLKAEVLALRRAGNAPHIVRLREVIASSDAIWLAMERVPGRELFEVVSQRGALENGIVRHLMQQLLTALTALAELGVVHRDVKPENIMVSDEETERPHLTLIDFGYAALLGEAADGGGGPMELTGVAGSPEYAAPEVLSWIEAEADATGEVEGEPYDAGCDVWSVGVTAHVLLCAAMPFELPEEATEAALVAAARNVDLSFHSRPELEGDAMAPTRDFVRACMTVARRERPSAEQLLGHPWILGSNLGTNLGHPWILGSNLGTNLGHPWILGSNLGTNLGHPWILGPPMALNTARQEERPSASVRPTRRERLAAEEGVSTGGAMPEDDLVFRRQREDDERHHREDDERHQEDELEFRRQATMQRQREDEERHQQEDEERHQEEEAAKRLHDAEELEARRHREALTGTYSGTFSDAGATLPNLDQRKYGITIAVGTASPTRVHINAVTPNTAPTSCLLPDAKPLPKVARAAQDGAMQAVNQHELAAHLAAAVKSAALTYFVHAHSQRTSTSLQVLVGQSSRVPS</sequence>
<dbReference type="SMART" id="SM00220">
    <property type="entry name" value="S_TKc"/>
    <property type="match status" value="1"/>
</dbReference>
<dbReference type="OrthoDB" id="193931at2759"/>
<keyword evidence="6" id="KW-0808">Transferase</keyword>
<gene>
    <name evidence="6" type="ORF">Ctob_014561</name>
</gene>
<dbReference type="PROSITE" id="PS00108">
    <property type="entry name" value="PROTEIN_KINASE_ST"/>
    <property type="match status" value="1"/>
</dbReference>
<comment type="caution">
    <text evidence="6">The sequence shown here is derived from an EMBL/GenBank/DDBJ whole genome shotgun (WGS) entry which is preliminary data.</text>
</comment>
<proteinExistence type="predicted"/>
<keyword evidence="7" id="KW-1185">Reference proteome</keyword>
<accession>A0A0M0LRM2</accession>
<feature type="binding site" evidence="3">
    <location>
        <position position="55"/>
    </location>
    <ligand>
        <name>ATP</name>
        <dbReference type="ChEBI" id="CHEBI:30616"/>
    </ligand>
</feature>
<evidence type="ECO:0000256" key="3">
    <source>
        <dbReference type="PROSITE-ProRule" id="PRU10141"/>
    </source>
</evidence>
<evidence type="ECO:0000313" key="7">
    <source>
        <dbReference type="Proteomes" id="UP000037460"/>
    </source>
</evidence>
<dbReference type="PROSITE" id="PS50011">
    <property type="entry name" value="PROTEIN_KINASE_DOM"/>
    <property type="match status" value="1"/>
</dbReference>
<evidence type="ECO:0000256" key="4">
    <source>
        <dbReference type="SAM" id="MobiDB-lite"/>
    </source>
</evidence>
<evidence type="ECO:0000256" key="1">
    <source>
        <dbReference type="ARBA" id="ARBA00022741"/>
    </source>
</evidence>
<reference evidence="7" key="1">
    <citation type="journal article" date="2015" name="PLoS Genet.">
        <title>Genome Sequence and Transcriptome Analyses of Chrysochromulina tobin: Metabolic Tools for Enhanced Algal Fitness in the Prominent Order Prymnesiales (Haptophyceae).</title>
        <authorList>
            <person name="Hovde B.T."/>
            <person name="Deodato C.R."/>
            <person name="Hunsperger H.M."/>
            <person name="Ryken S.A."/>
            <person name="Yost W."/>
            <person name="Jha R.K."/>
            <person name="Patterson J."/>
            <person name="Monnat R.J. Jr."/>
            <person name="Barlow S.B."/>
            <person name="Starkenburg S.R."/>
            <person name="Cattolico R.A."/>
        </authorList>
    </citation>
    <scope>NUCLEOTIDE SEQUENCE</scope>
    <source>
        <strain evidence="7">CCMP291</strain>
    </source>
</reference>